<keyword evidence="6" id="KW-1185">Reference proteome</keyword>
<organism evidence="5 6">
    <name type="scientific">Candidatus Macondimonas diazotrophica</name>
    <dbReference type="NCBI Taxonomy" id="2305248"/>
    <lineage>
        <taxon>Bacteria</taxon>
        <taxon>Pseudomonadati</taxon>
        <taxon>Pseudomonadota</taxon>
        <taxon>Gammaproteobacteria</taxon>
        <taxon>Chromatiales</taxon>
        <taxon>Ectothiorhodospiraceae</taxon>
        <taxon>Candidatus Macondimonas</taxon>
    </lineage>
</organism>
<sequence>MDSAQQAAASVEPVYEELPLRICVERAVSRYLHELGGFYTGDMHRLVIEEVERPLLEQVMAHVAGNQTQAAEILGINRATLRKKLRHYQITG</sequence>
<dbReference type="PRINTS" id="PR01591">
    <property type="entry name" value="DNABINDNGFIS"/>
</dbReference>
<evidence type="ECO:0000313" key="5">
    <source>
        <dbReference type="EMBL" id="TFZ84143.1"/>
    </source>
</evidence>
<gene>
    <name evidence="5" type="ORF">E4680_00995</name>
</gene>
<dbReference type="OrthoDB" id="9802388at2"/>
<name>A0A4Z0FDZ9_9GAMM</name>
<dbReference type="InterPro" id="IPR009057">
    <property type="entry name" value="Homeodomain-like_sf"/>
</dbReference>
<evidence type="ECO:0000256" key="1">
    <source>
        <dbReference type="ARBA" id="ARBA00008559"/>
    </source>
</evidence>
<dbReference type="GO" id="GO:0006355">
    <property type="term" value="P:regulation of DNA-templated transcription"/>
    <property type="evidence" value="ECO:0007669"/>
    <property type="project" value="InterPro"/>
</dbReference>
<protein>
    <recommendedName>
        <fullName evidence="3">Putative Fis-like DNA-binding protein</fullName>
    </recommendedName>
</protein>
<dbReference type="Proteomes" id="UP000297890">
    <property type="component" value="Unassembled WGS sequence"/>
</dbReference>
<feature type="domain" description="DNA binding HTH" evidence="4">
    <location>
        <begin position="48"/>
        <end position="88"/>
    </location>
</feature>
<evidence type="ECO:0000256" key="3">
    <source>
        <dbReference type="ARBA" id="ARBA00029540"/>
    </source>
</evidence>
<dbReference type="EMBL" id="SRIO01000001">
    <property type="protein sequence ID" value="TFZ84143.1"/>
    <property type="molecule type" value="Genomic_DNA"/>
</dbReference>
<dbReference type="Gene3D" id="1.10.10.60">
    <property type="entry name" value="Homeodomain-like"/>
    <property type="match status" value="1"/>
</dbReference>
<accession>A0A4Z0FDZ9</accession>
<dbReference type="PANTHER" id="PTHR47918">
    <property type="entry name" value="DNA-BINDING PROTEIN FIS"/>
    <property type="match status" value="1"/>
</dbReference>
<dbReference type="InterPro" id="IPR002197">
    <property type="entry name" value="HTH_Fis"/>
</dbReference>
<comment type="caution">
    <text evidence="5">The sequence shown here is derived from an EMBL/GenBank/DDBJ whole genome shotgun (WGS) entry which is preliminary data.</text>
</comment>
<comment type="similarity">
    <text evidence="1">Belongs to the transcriptional regulatory Fis family.</text>
</comment>
<keyword evidence="2" id="KW-0238">DNA-binding</keyword>
<dbReference type="GO" id="GO:0043565">
    <property type="term" value="F:sequence-specific DNA binding"/>
    <property type="evidence" value="ECO:0007669"/>
    <property type="project" value="InterPro"/>
</dbReference>
<dbReference type="AlphaFoldDB" id="A0A4Z0FDZ9"/>
<dbReference type="PRINTS" id="PR01590">
    <property type="entry name" value="HTHFIS"/>
</dbReference>
<dbReference type="InterPro" id="IPR050207">
    <property type="entry name" value="Trans_regulatory_Fis"/>
</dbReference>
<reference evidence="5 6" key="1">
    <citation type="journal article" date="2019" name="ISME J.">
        <title>Candidatus Macondimonas diazotrophica, a novel gammaproteobacterial genus dominating crude-oil-contaminated coastal sediments.</title>
        <authorList>
            <person name="Karthikeyan S."/>
            <person name="Konstantinidis K."/>
        </authorList>
    </citation>
    <scope>NUCLEOTIDE SEQUENCE [LARGE SCALE GENOMIC DNA]</scope>
    <source>
        <strain evidence="5 6">KTK01</strain>
    </source>
</reference>
<dbReference type="InterPro" id="IPR005412">
    <property type="entry name" value="Fis_DNA-bd"/>
</dbReference>
<dbReference type="PANTHER" id="PTHR47918:SF1">
    <property type="entry name" value="DNA-BINDING PROTEIN FIS"/>
    <property type="match status" value="1"/>
</dbReference>
<dbReference type="SUPFAM" id="SSF46689">
    <property type="entry name" value="Homeodomain-like"/>
    <property type="match status" value="1"/>
</dbReference>
<dbReference type="Pfam" id="PF02954">
    <property type="entry name" value="HTH_8"/>
    <property type="match status" value="1"/>
</dbReference>
<dbReference type="RefSeq" id="WP_135280503.1">
    <property type="nucleotide sequence ID" value="NZ_SRIO01000001.1"/>
</dbReference>
<proteinExistence type="inferred from homology"/>
<evidence type="ECO:0000313" key="6">
    <source>
        <dbReference type="Proteomes" id="UP000297890"/>
    </source>
</evidence>
<evidence type="ECO:0000259" key="4">
    <source>
        <dbReference type="Pfam" id="PF02954"/>
    </source>
</evidence>
<evidence type="ECO:0000256" key="2">
    <source>
        <dbReference type="ARBA" id="ARBA00023125"/>
    </source>
</evidence>
<dbReference type="PIRSF" id="PIRSF002097">
    <property type="entry name" value="DNA-binding_Fis"/>
    <property type="match status" value="1"/>
</dbReference>